<gene>
    <name evidence="2" type="ORF">Goarm_005183</name>
</gene>
<accession>A0A7J9JZ48</accession>
<proteinExistence type="predicted"/>
<dbReference type="AlphaFoldDB" id="A0A7J9JZ48"/>
<comment type="caution">
    <text evidence="2">The sequence shown here is derived from an EMBL/GenBank/DDBJ whole genome shotgun (WGS) entry which is preliminary data.</text>
</comment>
<name>A0A7J9JZ48_9ROSI</name>
<protein>
    <submittedName>
        <fullName evidence="2">Uncharacterized protein</fullName>
    </submittedName>
</protein>
<organism evidence="2 3">
    <name type="scientific">Gossypium armourianum</name>
    <dbReference type="NCBI Taxonomy" id="34283"/>
    <lineage>
        <taxon>Eukaryota</taxon>
        <taxon>Viridiplantae</taxon>
        <taxon>Streptophyta</taxon>
        <taxon>Embryophyta</taxon>
        <taxon>Tracheophyta</taxon>
        <taxon>Spermatophyta</taxon>
        <taxon>Magnoliopsida</taxon>
        <taxon>eudicotyledons</taxon>
        <taxon>Gunneridae</taxon>
        <taxon>Pentapetalae</taxon>
        <taxon>rosids</taxon>
        <taxon>malvids</taxon>
        <taxon>Malvales</taxon>
        <taxon>Malvaceae</taxon>
        <taxon>Malvoideae</taxon>
        <taxon>Gossypium</taxon>
    </lineage>
</organism>
<feature type="compositionally biased region" description="Acidic residues" evidence="1">
    <location>
        <begin position="170"/>
        <end position="184"/>
    </location>
</feature>
<dbReference type="Proteomes" id="UP000593575">
    <property type="component" value="Unassembled WGS sequence"/>
</dbReference>
<reference evidence="2 3" key="1">
    <citation type="journal article" date="2019" name="Genome Biol. Evol.">
        <title>Insights into the evolution of the New World diploid cottons (Gossypium, subgenus Houzingenia) based on genome sequencing.</title>
        <authorList>
            <person name="Grover C.E."/>
            <person name="Arick M.A. 2nd"/>
            <person name="Thrash A."/>
            <person name="Conover J.L."/>
            <person name="Sanders W.S."/>
            <person name="Peterson D.G."/>
            <person name="Frelichowski J.E."/>
            <person name="Scheffler J.A."/>
            <person name="Scheffler B.E."/>
            <person name="Wendel J.F."/>
        </authorList>
    </citation>
    <scope>NUCLEOTIDE SEQUENCE [LARGE SCALE GENOMIC DNA]</scope>
    <source>
        <strain evidence="2">6</strain>
        <tissue evidence="2">Leaf</tissue>
    </source>
</reference>
<evidence type="ECO:0000256" key="1">
    <source>
        <dbReference type="SAM" id="MobiDB-lite"/>
    </source>
</evidence>
<evidence type="ECO:0000313" key="2">
    <source>
        <dbReference type="EMBL" id="MBA0839465.1"/>
    </source>
</evidence>
<sequence length="293" mass="32318">MFSEEEYYKNLYFWGKFARDPHVRYSGGELDNLRVVWNDSTTIDMLNYCVKQKDIDLYVKHEIDTVIFADDDLLLAVVTVEGFCGGNKCVEGVEGSNGEGVKFVGSKGDEGLNEEGLRLLAIKLVEGGEGGKGIEVAVSQGGKGGEGGEVEGVEGLNGEGGDRGLNSSVEEFDEEGVEDESDSDLEDANVYVIKVMYFSDGDGDEELQEARQKLKEVEGKTIGKDKETIVDETESERFGEQFEPEVLEEVEGEGLNDRVGREEEGNETEYFDSDDHSAYLVQMTTTTLMLVEE</sequence>
<keyword evidence="3" id="KW-1185">Reference proteome</keyword>
<feature type="region of interest" description="Disordered" evidence="1">
    <location>
        <begin position="250"/>
        <end position="269"/>
    </location>
</feature>
<evidence type="ECO:0000313" key="3">
    <source>
        <dbReference type="Proteomes" id="UP000593575"/>
    </source>
</evidence>
<feature type="region of interest" description="Disordered" evidence="1">
    <location>
        <begin position="139"/>
        <end position="184"/>
    </location>
</feature>
<dbReference type="EMBL" id="JABFAE010000010">
    <property type="protein sequence ID" value="MBA0839465.1"/>
    <property type="molecule type" value="Genomic_DNA"/>
</dbReference>